<sequence length="199" mass="22622">MKELILKLKFDKPNNVGFFRRFISYMIDWYIGGILTSLPIILTYTAMNNGNIGIIEQNINIFEYPLNIIIGLASFMVAALYYVYVPMFINNGQTLGKKIMKLRIVNNDYTQASKKQLFIRQFVIILLLEGSLYTSSNMLHQVINEVTGANIVSIYNTIGIVITVFSALLVIMFKSRRALHDIIINTRVVTENSPELSVA</sequence>
<evidence type="ECO:0000256" key="2">
    <source>
        <dbReference type="ARBA" id="ARBA00022475"/>
    </source>
</evidence>
<comment type="subcellular location">
    <subcellularLocation>
        <location evidence="1">Cell membrane</location>
        <topology evidence="1">Multi-pass membrane protein</topology>
    </subcellularLocation>
</comment>
<gene>
    <name evidence="8" type="ORF">ERS852471_02923</name>
</gene>
<evidence type="ECO:0000256" key="4">
    <source>
        <dbReference type="ARBA" id="ARBA00022989"/>
    </source>
</evidence>
<name>A0A174K7S5_9CLOT</name>
<dbReference type="InterPro" id="IPR010432">
    <property type="entry name" value="RDD"/>
</dbReference>
<keyword evidence="2" id="KW-1003">Cell membrane</keyword>
<evidence type="ECO:0000313" key="9">
    <source>
        <dbReference type="Proteomes" id="UP000095594"/>
    </source>
</evidence>
<feature type="transmembrane region" description="Helical" evidence="6">
    <location>
        <begin position="22"/>
        <end position="44"/>
    </location>
</feature>
<feature type="domain" description="RDD" evidence="7">
    <location>
        <begin position="17"/>
        <end position="185"/>
    </location>
</feature>
<keyword evidence="5 6" id="KW-0472">Membrane</keyword>
<dbReference type="Proteomes" id="UP000095594">
    <property type="component" value="Unassembled WGS sequence"/>
</dbReference>
<feature type="transmembrane region" description="Helical" evidence="6">
    <location>
        <begin position="117"/>
        <end position="134"/>
    </location>
</feature>
<dbReference type="GO" id="GO:0005886">
    <property type="term" value="C:plasma membrane"/>
    <property type="evidence" value="ECO:0007669"/>
    <property type="project" value="UniProtKB-SubCell"/>
</dbReference>
<accession>A0A174K7S5</accession>
<dbReference type="EMBL" id="CYZX01000025">
    <property type="protein sequence ID" value="CUP06881.1"/>
    <property type="molecule type" value="Genomic_DNA"/>
</dbReference>
<keyword evidence="4 6" id="KW-1133">Transmembrane helix</keyword>
<dbReference type="PANTHER" id="PTHR36115:SF4">
    <property type="entry name" value="MEMBRANE PROTEIN"/>
    <property type="match status" value="1"/>
</dbReference>
<feature type="transmembrane region" description="Helical" evidence="6">
    <location>
        <begin position="64"/>
        <end position="84"/>
    </location>
</feature>
<evidence type="ECO:0000256" key="3">
    <source>
        <dbReference type="ARBA" id="ARBA00022692"/>
    </source>
</evidence>
<protein>
    <submittedName>
        <fullName evidence="8">RDD family</fullName>
    </submittedName>
</protein>
<proteinExistence type="predicted"/>
<organism evidence="8 9">
    <name type="scientific">Clostridium disporicum</name>
    <dbReference type="NCBI Taxonomy" id="84024"/>
    <lineage>
        <taxon>Bacteria</taxon>
        <taxon>Bacillati</taxon>
        <taxon>Bacillota</taxon>
        <taxon>Clostridia</taxon>
        <taxon>Eubacteriales</taxon>
        <taxon>Clostridiaceae</taxon>
        <taxon>Clostridium</taxon>
    </lineage>
</organism>
<dbReference type="AlphaFoldDB" id="A0A174K7S5"/>
<feature type="transmembrane region" description="Helical" evidence="6">
    <location>
        <begin position="154"/>
        <end position="173"/>
    </location>
</feature>
<dbReference type="OrthoDB" id="3183738at2"/>
<evidence type="ECO:0000313" key="8">
    <source>
        <dbReference type="EMBL" id="CUP06881.1"/>
    </source>
</evidence>
<evidence type="ECO:0000256" key="1">
    <source>
        <dbReference type="ARBA" id="ARBA00004651"/>
    </source>
</evidence>
<dbReference type="PANTHER" id="PTHR36115">
    <property type="entry name" value="PROLINE-RICH ANTIGEN HOMOLOG-RELATED"/>
    <property type="match status" value="1"/>
</dbReference>
<evidence type="ECO:0000256" key="6">
    <source>
        <dbReference type="SAM" id="Phobius"/>
    </source>
</evidence>
<evidence type="ECO:0000259" key="7">
    <source>
        <dbReference type="Pfam" id="PF06271"/>
    </source>
</evidence>
<keyword evidence="3 6" id="KW-0812">Transmembrane</keyword>
<dbReference type="InterPro" id="IPR051791">
    <property type="entry name" value="Pra-immunoreactive"/>
</dbReference>
<reference evidence="8 9" key="1">
    <citation type="submission" date="2015-09" db="EMBL/GenBank/DDBJ databases">
        <authorList>
            <consortium name="Pathogen Informatics"/>
        </authorList>
    </citation>
    <scope>NUCLEOTIDE SEQUENCE [LARGE SCALE GENOMIC DNA]</scope>
    <source>
        <strain evidence="8 9">2789STDY5834856</strain>
    </source>
</reference>
<evidence type="ECO:0000256" key="5">
    <source>
        <dbReference type="ARBA" id="ARBA00023136"/>
    </source>
</evidence>
<dbReference type="Pfam" id="PF06271">
    <property type="entry name" value="RDD"/>
    <property type="match status" value="1"/>
</dbReference>
<dbReference type="RefSeq" id="WP_055267797.1">
    <property type="nucleotide sequence ID" value="NZ_CABIXQ010000025.1"/>
</dbReference>